<dbReference type="EMBL" id="CM026423">
    <property type="protein sequence ID" value="KAG0582763.1"/>
    <property type="molecule type" value="Genomic_DNA"/>
</dbReference>
<reference evidence="2" key="1">
    <citation type="submission" date="2020-06" db="EMBL/GenBank/DDBJ databases">
        <title>WGS assembly of Ceratodon purpureus strain R40.</title>
        <authorList>
            <person name="Carey S.B."/>
            <person name="Jenkins J."/>
            <person name="Shu S."/>
            <person name="Lovell J.T."/>
            <person name="Sreedasyam A."/>
            <person name="Maumus F."/>
            <person name="Tiley G.P."/>
            <person name="Fernandez-Pozo N."/>
            <person name="Barry K."/>
            <person name="Chen C."/>
            <person name="Wang M."/>
            <person name="Lipzen A."/>
            <person name="Daum C."/>
            <person name="Saski C.A."/>
            <person name="Payton A.C."/>
            <person name="Mcbreen J.C."/>
            <person name="Conrad R.E."/>
            <person name="Kollar L.M."/>
            <person name="Olsson S."/>
            <person name="Huttunen S."/>
            <person name="Landis J.B."/>
            <person name="Wickett N.J."/>
            <person name="Johnson M.G."/>
            <person name="Rensing S.A."/>
            <person name="Grimwood J."/>
            <person name="Schmutz J."/>
            <person name="Mcdaniel S.F."/>
        </authorList>
    </citation>
    <scope>NUCLEOTIDE SEQUENCE</scope>
    <source>
        <strain evidence="2">R40</strain>
    </source>
</reference>
<name>A0A8T0IJZ4_CERPU</name>
<dbReference type="Proteomes" id="UP000822688">
    <property type="component" value="Chromosome 3"/>
</dbReference>
<keyword evidence="1" id="KW-1133">Transmembrane helix</keyword>
<evidence type="ECO:0000256" key="1">
    <source>
        <dbReference type="SAM" id="Phobius"/>
    </source>
</evidence>
<gene>
    <name evidence="2" type="ORF">KC19_3G084000</name>
</gene>
<proteinExistence type="predicted"/>
<dbReference type="AlphaFoldDB" id="A0A8T0IJZ4"/>
<feature type="transmembrane region" description="Helical" evidence="1">
    <location>
        <begin position="59"/>
        <end position="81"/>
    </location>
</feature>
<keyword evidence="3" id="KW-1185">Reference proteome</keyword>
<evidence type="ECO:0000313" key="2">
    <source>
        <dbReference type="EMBL" id="KAG0582763.1"/>
    </source>
</evidence>
<evidence type="ECO:0000313" key="3">
    <source>
        <dbReference type="Proteomes" id="UP000822688"/>
    </source>
</evidence>
<keyword evidence="1" id="KW-0812">Transmembrane</keyword>
<organism evidence="2 3">
    <name type="scientific">Ceratodon purpureus</name>
    <name type="common">Fire moss</name>
    <name type="synonym">Dicranum purpureum</name>
    <dbReference type="NCBI Taxonomy" id="3225"/>
    <lineage>
        <taxon>Eukaryota</taxon>
        <taxon>Viridiplantae</taxon>
        <taxon>Streptophyta</taxon>
        <taxon>Embryophyta</taxon>
        <taxon>Bryophyta</taxon>
        <taxon>Bryophytina</taxon>
        <taxon>Bryopsida</taxon>
        <taxon>Dicranidae</taxon>
        <taxon>Pseudoditrichales</taxon>
        <taxon>Ditrichaceae</taxon>
        <taxon>Ceratodon</taxon>
    </lineage>
</organism>
<sequence length="104" mass="11459">MSHSNMTPKKPVVASKEYPARFLDFLAPRFCKLHADILTSADNPPARPINSAAIRPPTIAVKFGTMHAILLSIISKILLFVSSRASTHKQASMIFFWFSSDNGS</sequence>
<comment type="caution">
    <text evidence="2">The sequence shown here is derived from an EMBL/GenBank/DDBJ whole genome shotgun (WGS) entry which is preliminary data.</text>
</comment>
<accession>A0A8T0IJZ4</accession>
<protein>
    <submittedName>
        <fullName evidence="2">Uncharacterized protein</fullName>
    </submittedName>
</protein>
<keyword evidence="1" id="KW-0472">Membrane</keyword>